<dbReference type="EMBL" id="JAFBIL020000008">
    <property type="protein sequence ID" value="MBZ2209610.1"/>
    <property type="molecule type" value="Genomic_DNA"/>
</dbReference>
<dbReference type="Proteomes" id="UP000809349">
    <property type="component" value="Unassembled WGS sequence"/>
</dbReference>
<name>A0ABS7SUK5_9BURK</name>
<gene>
    <name evidence="2" type="ORF">I4X03_020270</name>
</gene>
<reference evidence="2 3" key="2">
    <citation type="submission" date="2021-08" db="EMBL/GenBank/DDBJ databases">
        <title>Massilia sp. R798.</title>
        <authorList>
            <person name="Baek J.H."/>
            <person name="Jung H.S."/>
            <person name="Kim K.R."/>
            <person name="Jeon C.O."/>
        </authorList>
    </citation>
    <scope>NUCLEOTIDE SEQUENCE [LARGE SCALE GENOMIC DNA]</scope>
    <source>
        <strain evidence="2 3">R798</strain>
    </source>
</reference>
<evidence type="ECO:0000313" key="3">
    <source>
        <dbReference type="Proteomes" id="UP000809349"/>
    </source>
</evidence>
<comment type="caution">
    <text evidence="2">The sequence shown here is derived from an EMBL/GenBank/DDBJ whole genome shotgun (WGS) entry which is preliminary data.</text>
</comment>
<evidence type="ECO:0008006" key="4">
    <source>
        <dbReference type="Google" id="ProtNLM"/>
    </source>
</evidence>
<evidence type="ECO:0000256" key="1">
    <source>
        <dbReference type="SAM" id="SignalP"/>
    </source>
</evidence>
<dbReference type="SUPFAM" id="SSF53850">
    <property type="entry name" value="Periplasmic binding protein-like II"/>
    <property type="match status" value="1"/>
</dbReference>
<proteinExistence type="predicted"/>
<dbReference type="RefSeq" id="WP_223470057.1">
    <property type="nucleotide sequence ID" value="NZ_JAFBIL020000008.1"/>
</dbReference>
<evidence type="ECO:0000313" key="2">
    <source>
        <dbReference type="EMBL" id="MBZ2209610.1"/>
    </source>
</evidence>
<keyword evidence="3" id="KW-1185">Reference proteome</keyword>
<reference evidence="2 3" key="1">
    <citation type="submission" date="2021-01" db="EMBL/GenBank/DDBJ databases">
        <authorList>
            <person name="Ruan W."/>
            <person name="Khan S.A."/>
            <person name="Jeon C.O."/>
        </authorList>
    </citation>
    <scope>NUCLEOTIDE SEQUENCE [LARGE SCALE GENOMIC DNA]</scope>
    <source>
        <strain evidence="2 3">R798</strain>
    </source>
</reference>
<sequence length="278" mass="31338">MNSIFSPGITLAALIALVAISPSSSASRLPSEPADLIVLRVPCFSDQRHQFYVQLLRSSLDAVRQSAQIKCVYDLPGRRMWKMVGDGKLDLIWGVQTPDKDKGMVPIQVALTDGLVGQRVLLIRPEDQKVFDSVNSIQALRETELVAGFGEGWFDAKVWRTNGLPVYEFPHQFSLIYSMVSIGNRGVDYLPRGANEIVTEAQQHKRLIIEKHLLFYYDRDMRFYLSPHAAAYKPIVENALKAAEASGLKRRLIDRAFGSDIKALNLTQRRRIQLQVLD</sequence>
<protein>
    <recommendedName>
        <fullName evidence="4">Transporter substrate-binding domain-containing protein</fullName>
    </recommendedName>
</protein>
<organism evidence="2 3">
    <name type="scientific">Massilia soli</name>
    <dbReference type="NCBI Taxonomy" id="2792854"/>
    <lineage>
        <taxon>Bacteria</taxon>
        <taxon>Pseudomonadati</taxon>
        <taxon>Pseudomonadota</taxon>
        <taxon>Betaproteobacteria</taxon>
        <taxon>Burkholderiales</taxon>
        <taxon>Oxalobacteraceae</taxon>
        <taxon>Telluria group</taxon>
        <taxon>Massilia</taxon>
    </lineage>
</organism>
<keyword evidence="1" id="KW-0732">Signal</keyword>
<accession>A0ABS7SUK5</accession>
<feature type="signal peptide" evidence="1">
    <location>
        <begin position="1"/>
        <end position="26"/>
    </location>
</feature>
<feature type="chain" id="PRO_5046622918" description="Transporter substrate-binding domain-containing protein" evidence="1">
    <location>
        <begin position="27"/>
        <end position="278"/>
    </location>
</feature>